<dbReference type="Gene3D" id="2.180.10.10">
    <property type="entry name" value="RHS repeat-associated core"/>
    <property type="match status" value="1"/>
</dbReference>
<keyword evidence="6" id="KW-1185">Reference proteome</keyword>
<protein>
    <recommendedName>
        <fullName evidence="4">Teneurin-like YD-shell domain-containing protein</fullName>
    </recommendedName>
</protein>
<feature type="transmembrane region" description="Helical" evidence="3">
    <location>
        <begin position="752"/>
        <end position="771"/>
    </location>
</feature>
<proteinExistence type="predicted"/>
<keyword evidence="3" id="KW-0472">Membrane</keyword>
<reference evidence="5 6" key="1">
    <citation type="submission" date="2019-04" db="EMBL/GenBank/DDBJ databases">
        <authorList>
            <person name="Li Y."/>
            <person name="Wang J."/>
        </authorList>
    </citation>
    <scope>NUCLEOTIDE SEQUENCE [LARGE SCALE GENOMIC DNA]</scope>
    <source>
        <strain evidence="5 6">DSM 14668</strain>
    </source>
</reference>
<evidence type="ECO:0000313" key="6">
    <source>
        <dbReference type="Proteomes" id="UP000309215"/>
    </source>
</evidence>
<dbReference type="AlphaFoldDB" id="A0A4U1JDT4"/>
<dbReference type="InterPro" id="IPR056823">
    <property type="entry name" value="TEN-like_YD-shell"/>
</dbReference>
<dbReference type="PANTHER" id="PTHR32305:SF15">
    <property type="entry name" value="PROTEIN RHSA-RELATED"/>
    <property type="match status" value="1"/>
</dbReference>
<feature type="domain" description="Teneurin-like YD-shell" evidence="4">
    <location>
        <begin position="402"/>
        <end position="633"/>
    </location>
</feature>
<feature type="transmembrane region" description="Helical" evidence="3">
    <location>
        <begin position="693"/>
        <end position="716"/>
    </location>
</feature>
<organism evidence="5 6">
    <name type="scientific">Polyangium fumosum</name>
    <dbReference type="NCBI Taxonomy" id="889272"/>
    <lineage>
        <taxon>Bacteria</taxon>
        <taxon>Pseudomonadati</taxon>
        <taxon>Myxococcota</taxon>
        <taxon>Polyangia</taxon>
        <taxon>Polyangiales</taxon>
        <taxon>Polyangiaceae</taxon>
        <taxon>Polyangium</taxon>
    </lineage>
</organism>
<comment type="caution">
    <text evidence="5">The sequence shown here is derived from an EMBL/GenBank/DDBJ whole genome shotgun (WGS) entry which is preliminary data.</text>
</comment>
<dbReference type="EMBL" id="SSMQ01000011">
    <property type="protein sequence ID" value="TKD09134.1"/>
    <property type="molecule type" value="Genomic_DNA"/>
</dbReference>
<dbReference type="InterPro" id="IPR022385">
    <property type="entry name" value="Rhs_assc_core"/>
</dbReference>
<keyword evidence="1" id="KW-0677">Repeat</keyword>
<dbReference type="PANTHER" id="PTHR32305">
    <property type="match status" value="1"/>
</dbReference>
<accession>A0A4U1JDT4</accession>
<dbReference type="SUPFAM" id="SSF63829">
    <property type="entry name" value="Calcium-dependent phosphotriesterase"/>
    <property type="match status" value="1"/>
</dbReference>
<keyword evidence="3" id="KW-1133">Transmembrane helix</keyword>
<keyword evidence="3" id="KW-0812">Transmembrane</keyword>
<dbReference type="OrthoDB" id="5458729at2"/>
<feature type="transmembrane region" description="Helical" evidence="3">
    <location>
        <begin position="660"/>
        <end position="681"/>
    </location>
</feature>
<dbReference type="Pfam" id="PF25023">
    <property type="entry name" value="TEN_YD-shell"/>
    <property type="match status" value="1"/>
</dbReference>
<dbReference type="InterPro" id="IPR031325">
    <property type="entry name" value="RHS_repeat"/>
</dbReference>
<evidence type="ECO:0000256" key="3">
    <source>
        <dbReference type="SAM" id="Phobius"/>
    </source>
</evidence>
<evidence type="ECO:0000313" key="5">
    <source>
        <dbReference type="EMBL" id="TKD09134.1"/>
    </source>
</evidence>
<dbReference type="NCBIfam" id="TIGR01643">
    <property type="entry name" value="YD_repeat_2x"/>
    <property type="match status" value="2"/>
</dbReference>
<feature type="region of interest" description="Disordered" evidence="2">
    <location>
        <begin position="796"/>
        <end position="863"/>
    </location>
</feature>
<name>A0A4U1JDT4_9BACT</name>
<feature type="compositionally biased region" description="Basic and acidic residues" evidence="2">
    <location>
        <begin position="854"/>
        <end position="863"/>
    </location>
</feature>
<dbReference type="NCBIfam" id="TIGR03696">
    <property type="entry name" value="Rhs_assc_core"/>
    <property type="match status" value="1"/>
</dbReference>
<evidence type="ECO:0000259" key="4">
    <source>
        <dbReference type="Pfam" id="PF25023"/>
    </source>
</evidence>
<dbReference type="Pfam" id="PF05593">
    <property type="entry name" value="RHS_repeat"/>
    <property type="match status" value="1"/>
</dbReference>
<feature type="compositionally biased region" description="Basic and acidic residues" evidence="2">
    <location>
        <begin position="799"/>
        <end position="845"/>
    </location>
</feature>
<dbReference type="InterPro" id="IPR006530">
    <property type="entry name" value="YD"/>
</dbReference>
<evidence type="ECO:0000256" key="1">
    <source>
        <dbReference type="ARBA" id="ARBA00022737"/>
    </source>
</evidence>
<dbReference type="InterPro" id="IPR050708">
    <property type="entry name" value="T6SS_VgrG/RHS"/>
</dbReference>
<dbReference type="Proteomes" id="UP000309215">
    <property type="component" value="Unassembled WGS sequence"/>
</dbReference>
<gene>
    <name evidence="5" type="ORF">E8A74_12660</name>
</gene>
<sequence>MFRVRGDHAQAMSPALLATLPERFLAELREKGITAERDANNGAVVMTDTRGNKTSLLFTETGAPEATVFPSGARVSFEHDARGRLAGVALPSGERIEMGLDENGRLASLGYAGRPVHRFEHDEQGRLTRVAFPDETTTTFDYGTTSLERLTDRTGATTFYTRDEKAGRYAVRDALGRTTTLSAGPQGRLLEVGFADGTTQAYERDADGVLVSVRRRDGSVVQHERDLEGNFTSLRWADGSQTFLRTEEQGTLVIANATSTISIVRDASKRPVREETPIGAVGYEYDDDGRLTCVRTPWGDVVVYGYDADGRLSTVTDWANGITRIEYAPGGGIETIYYGGTLIERRQFARLGLVSSASVYDADGCLVSEQYYSYDTCDRLAGISDRWGPGVGEVDHRRLVLDAEGRLLAEIDAASERVRLEYDYDAKGNIVYDNGSTVHVGCMDEPLSHEGREVIYDPRGNVISLPTPSRREFECRWNEDGTLRETRVGDTRVEYTYDALGRRLSKCVGQSTWRYGWAAGQLLWEEWLSHPDASPIRRDYLYLPDGRPLAFREAGRTYWLQTDPRGAVIRAFDADGNVVWRARYDPFGTAKVEVSRIRQPLRLAGQYEDEETGLYYNLARYYCPWTKTYLSLDPCWLCPGASNYSYARNDPYNRVDPSGAFPWVVVGVLAVGALVGGGISVATEYFFGHGDLWAAFVGGAIEGFFTTAGALIGSVVPGLGTFWGGLIGGAIGTFFGTLVQGWMNGQGWCWECAFKGMVTSIFVDLLTFGLGKIPFVEKLLKKAADQLDDILKRLNIKPPKPDVTEPKPDVTEPKPDVTEPKPDVTEPKPDVTEPKPDVTEPKPDVPEPGAPGSPEHKAARWKEYQERGGEWSYERWSKTYDNNMQRATKAHEVADAYHQQLGWGEREVTVNVKEGVTRRLDIADEATKRGVEIKSGNQYATQDNLWEIERDAMLVKQGWDITWKFDGHASKPLLEELDKAGIPYTIGSP</sequence>
<evidence type="ECO:0000256" key="2">
    <source>
        <dbReference type="SAM" id="MobiDB-lite"/>
    </source>
</evidence>
<feature type="transmembrane region" description="Helical" evidence="3">
    <location>
        <begin position="722"/>
        <end position="740"/>
    </location>
</feature>